<keyword evidence="6" id="KW-0482">Metalloprotease</keyword>
<keyword evidence="4" id="KW-0378">Hydrolase</keyword>
<evidence type="ECO:0000256" key="3">
    <source>
        <dbReference type="ARBA" id="ARBA00022723"/>
    </source>
</evidence>
<dbReference type="SUPFAM" id="SSF55486">
    <property type="entry name" value="Metalloproteases ('zincins'), catalytic domain"/>
    <property type="match status" value="1"/>
</dbReference>
<organism evidence="8 9">
    <name type="scientific">Cercophora scortea</name>
    <dbReference type="NCBI Taxonomy" id="314031"/>
    <lineage>
        <taxon>Eukaryota</taxon>
        <taxon>Fungi</taxon>
        <taxon>Dikarya</taxon>
        <taxon>Ascomycota</taxon>
        <taxon>Pezizomycotina</taxon>
        <taxon>Sordariomycetes</taxon>
        <taxon>Sordariomycetidae</taxon>
        <taxon>Sordariales</taxon>
        <taxon>Lasiosphaeriaceae</taxon>
        <taxon>Cercophora</taxon>
    </lineage>
</organism>
<dbReference type="InterPro" id="IPR024079">
    <property type="entry name" value="MetalloPept_cat_dom_sf"/>
</dbReference>
<keyword evidence="9" id="KW-1185">Reference proteome</keyword>
<evidence type="ECO:0000256" key="4">
    <source>
        <dbReference type="ARBA" id="ARBA00022801"/>
    </source>
</evidence>
<evidence type="ECO:0000256" key="2">
    <source>
        <dbReference type="ARBA" id="ARBA00022670"/>
    </source>
</evidence>
<proteinExistence type="predicted"/>
<feature type="region of interest" description="Disordered" evidence="7">
    <location>
        <begin position="30"/>
        <end position="89"/>
    </location>
</feature>
<dbReference type="PANTHER" id="PTHR15910">
    <property type="entry name" value="ARCHAEMETZINCIN"/>
    <property type="match status" value="1"/>
</dbReference>
<evidence type="ECO:0000256" key="6">
    <source>
        <dbReference type="ARBA" id="ARBA00023049"/>
    </source>
</evidence>
<comment type="cofactor">
    <cofactor evidence="1">
        <name>Zn(2+)</name>
        <dbReference type="ChEBI" id="CHEBI:29105"/>
    </cofactor>
</comment>
<sequence>MSSKCPHTHLQTDVSSHATTAKFTRVPYSKRIAATTPSGRDTLADQKTPPEEATTFPAPLVLPDDALALDPKEPPQSLRSWTQEKSRNPLTPERKTIYVAEIPSLTKPVIFMADWATPTTITARSETTSSIAPPSVEEIVAYLSAFYHPLPVKLLPQSLSFVPWPPSSTRSSSRLAHVGLCIGTSVTQIPTRPCPDGVFPRQLGLNPILDAAIDALPPDAHSLVLVVEQDLYEDEEDDFCCGRAYGGSRISVVSAARYHPLLDGVDGVDREHMWPASHCGEFVEGVCAGEVTSMPRGKGRGAKKGKGVVRDKGEEGVWETPLGAAVKAARVLSEAKGEEDLHGLWLSRVARTVSHELGHCFTLAHCVYYACVMQSTAGVHEDLRQPPYLCAVCLAKVVRAVGAVAEPGVDEEQIVIQRYRTLQKFCEGWLRVGMFAGFHAWLGKRLEMLEMP</sequence>
<feature type="compositionally biased region" description="Low complexity" evidence="7">
    <location>
        <begin position="51"/>
        <end position="69"/>
    </location>
</feature>
<keyword evidence="3" id="KW-0479">Metal-binding</keyword>
<dbReference type="GO" id="GO:0008237">
    <property type="term" value="F:metallopeptidase activity"/>
    <property type="evidence" value="ECO:0007669"/>
    <property type="project" value="UniProtKB-KW"/>
</dbReference>
<protein>
    <recommendedName>
        <fullName evidence="10">Archaemetzincin-2</fullName>
    </recommendedName>
</protein>
<dbReference type="AlphaFoldDB" id="A0AAE0IDK5"/>
<dbReference type="CDD" id="cd11375">
    <property type="entry name" value="Peptidase_M54"/>
    <property type="match status" value="1"/>
</dbReference>
<gene>
    <name evidence="8" type="ORF">B0T19DRAFT_385491</name>
</gene>
<reference evidence="8" key="1">
    <citation type="journal article" date="2023" name="Mol. Phylogenet. Evol.">
        <title>Genome-scale phylogeny and comparative genomics of the fungal order Sordariales.</title>
        <authorList>
            <person name="Hensen N."/>
            <person name="Bonometti L."/>
            <person name="Westerberg I."/>
            <person name="Brannstrom I.O."/>
            <person name="Guillou S."/>
            <person name="Cros-Aarteil S."/>
            <person name="Calhoun S."/>
            <person name="Haridas S."/>
            <person name="Kuo A."/>
            <person name="Mondo S."/>
            <person name="Pangilinan J."/>
            <person name="Riley R."/>
            <person name="LaButti K."/>
            <person name="Andreopoulos B."/>
            <person name="Lipzen A."/>
            <person name="Chen C."/>
            <person name="Yan M."/>
            <person name="Daum C."/>
            <person name="Ng V."/>
            <person name="Clum A."/>
            <person name="Steindorff A."/>
            <person name="Ohm R.A."/>
            <person name="Martin F."/>
            <person name="Silar P."/>
            <person name="Natvig D.O."/>
            <person name="Lalanne C."/>
            <person name="Gautier V."/>
            <person name="Ament-Velasquez S.L."/>
            <person name="Kruys A."/>
            <person name="Hutchinson M.I."/>
            <person name="Powell A.J."/>
            <person name="Barry K."/>
            <person name="Miller A.N."/>
            <person name="Grigoriev I.V."/>
            <person name="Debuchy R."/>
            <person name="Gladieux P."/>
            <person name="Hiltunen Thoren M."/>
            <person name="Johannesson H."/>
        </authorList>
    </citation>
    <scope>NUCLEOTIDE SEQUENCE</scope>
    <source>
        <strain evidence="8">SMH4131-1</strain>
    </source>
</reference>
<evidence type="ECO:0000313" key="9">
    <source>
        <dbReference type="Proteomes" id="UP001286456"/>
    </source>
</evidence>
<dbReference type="InterPro" id="IPR012962">
    <property type="entry name" value="Pept_M54_archaemetzincn"/>
</dbReference>
<evidence type="ECO:0000256" key="7">
    <source>
        <dbReference type="SAM" id="MobiDB-lite"/>
    </source>
</evidence>
<dbReference type="PANTHER" id="PTHR15910:SF1">
    <property type="entry name" value="ARCHAEMETZINCIN-2"/>
    <property type="match status" value="1"/>
</dbReference>
<dbReference type="EMBL" id="JAUEPO010000004">
    <property type="protein sequence ID" value="KAK3323218.1"/>
    <property type="molecule type" value="Genomic_DNA"/>
</dbReference>
<evidence type="ECO:0000313" key="8">
    <source>
        <dbReference type="EMBL" id="KAK3323218.1"/>
    </source>
</evidence>
<name>A0AAE0IDK5_9PEZI</name>
<evidence type="ECO:0000256" key="5">
    <source>
        <dbReference type="ARBA" id="ARBA00022833"/>
    </source>
</evidence>
<accession>A0AAE0IDK5</accession>
<keyword evidence="5" id="KW-0862">Zinc</keyword>
<comment type="caution">
    <text evidence="8">The sequence shown here is derived from an EMBL/GenBank/DDBJ whole genome shotgun (WGS) entry which is preliminary data.</text>
</comment>
<dbReference type="GO" id="GO:0006508">
    <property type="term" value="P:proteolysis"/>
    <property type="evidence" value="ECO:0007669"/>
    <property type="project" value="UniProtKB-KW"/>
</dbReference>
<dbReference type="GO" id="GO:0046872">
    <property type="term" value="F:metal ion binding"/>
    <property type="evidence" value="ECO:0007669"/>
    <property type="project" value="UniProtKB-KW"/>
</dbReference>
<reference evidence="8" key="2">
    <citation type="submission" date="2023-06" db="EMBL/GenBank/DDBJ databases">
        <authorList>
            <consortium name="Lawrence Berkeley National Laboratory"/>
            <person name="Haridas S."/>
            <person name="Hensen N."/>
            <person name="Bonometti L."/>
            <person name="Westerberg I."/>
            <person name="Brannstrom I.O."/>
            <person name="Guillou S."/>
            <person name="Cros-Aarteil S."/>
            <person name="Calhoun S."/>
            <person name="Kuo A."/>
            <person name="Mondo S."/>
            <person name="Pangilinan J."/>
            <person name="Riley R."/>
            <person name="Labutti K."/>
            <person name="Andreopoulos B."/>
            <person name="Lipzen A."/>
            <person name="Chen C."/>
            <person name="Yanf M."/>
            <person name="Daum C."/>
            <person name="Ng V."/>
            <person name="Clum A."/>
            <person name="Steindorff A."/>
            <person name="Ohm R."/>
            <person name="Martin F."/>
            <person name="Silar P."/>
            <person name="Natvig D."/>
            <person name="Lalanne C."/>
            <person name="Gautier V."/>
            <person name="Ament-Velasquez S.L."/>
            <person name="Kruys A."/>
            <person name="Hutchinson M.I."/>
            <person name="Powell A.J."/>
            <person name="Barry K."/>
            <person name="Miller A.N."/>
            <person name="Grigoriev I.V."/>
            <person name="Debuchy R."/>
            <person name="Gladieux P."/>
            <person name="Thoren M.H."/>
            <person name="Johannesson H."/>
        </authorList>
    </citation>
    <scope>NUCLEOTIDE SEQUENCE</scope>
    <source>
        <strain evidence="8">SMH4131-1</strain>
    </source>
</reference>
<evidence type="ECO:0008006" key="10">
    <source>
        <dbReference type="Google" id="ProtNLM"/>
    </source>
</evidence>
<keyword evidence="2" id="KW-0645">Protease</keyword>
<dbReference type="Gene3D" id="3.40.390.10">
    <property type="entry name" value="Collagenase (Catalytic Domain)"/>
    <property type="match status" value="1"/>
</dbReference>
<dbReference type="Proteomes" id="UP001286456">
    <property type="component" value="Unassembled WGS sequence"/>
</dbReference>
<evidence type="ECO:0000256" key="1">
    <source>
        <dbReference type="ARBA" id="ARBA00001947"/>
    </source>
</evidence>
<dbReference type="Pfam" id="PF07998">
    <property type="entry name" value="Peptidase_M54"/>
    <property type="match status" value="1"/>
</dbReference>